<sequence length="225" mass="25010">MEGKSVFEQDAQATRRTTALRRSTLESLGGNSQVWIRHFANGFFSYDLLWPFLPVEGVSDGLPDNCQIYAGEASLDIGKRENKNVIWTKLTPPDMKHLPGIPTPNAALPPSKPVYSTPSPVENIPQNNECKMVELRGAKVASFTVDGCELICLPQAFDLFLKHLVGGLHTVYTKLKRLEITPVVCNVEQVRILRGLGAIQPGVNRCKLISRKDFETLYNDCTNAR</sequence>
<dbReference type="InterPro" id="IPR009061">
    <property type="entry name" value="DNA-bd_dom_put_sf"/>
</dbReference>
<evidence type="ECO:0000313" key="6">
    <source>
        <dbReference type="Proteomes" id="UP000250572"/>
    </source>
</evidence>
<accession>A0A315WLL8</accession>
<reference evidence="5 6" key="1">
    <citation type="journal article" date="2018" name="G3 (Bethesda)">
        <title>A High-Quality Reference Genome for the Invasive Mosquitofish Gambusia affinis Using a Chicago Library.</title>
        <authorList>
            <person name="Hoffberg S.L."/>
            <person name="Troendle N.J."/>
            <person name="Glenn T.C."/>
            <person name="Mahmud O."/>
            <person name="Louha S."/>
            <person name="Chalopin D."/>
            <person name="Bennetzen J.L."/>
            <person name="Mauricio R."/>
        </authorList>
    </citation>
    <scope>NUCLEOTIDE SEQUENCE [LARGE SCALE GENOMIC DNA]</scope>
    <source>
        <strain evidence="5">NE01/NJP1002.9</strain>
        <tissue evidence="5">Muscle</tissue>
    </source>
</reference>
<dbReference type="Proteomes" id="UP000250572">
    <property type="component" value="Unassembled WGS sequence"/>
</dbReference>
<dbReference type="PANTHER" id="PTHR12577">
    <property type="entry name" value="DACHSHUND"/>
    <property type="match status" value="1"/>
</dbReference>
<dbReference type="AlphaFoldDB" id="A0A315WLL8"/>
<dbReference type="InterPro" id="IPR037000">
    <property type="entry name" value="Ski_DNA-bd_sf"/>
</dbReference>
<dbReference type="SUPFAM" id="SSF46955">
    <property type="entry name" value="Putative DNA-binding domain"/>
    <property type="match status" value="1"/>
</dbReference>
<dbReference type="GO" id="GO:0005667">
    <property type="term" value="C:transcription regulator complex"/>
    <property type="evidence" value="ECO:0007669"/>
    <property type="project" value="TreeGrafter"/>
</dbReference>
<keyword evidence="6" id="KW-1185">Reference proteome</keyword>
<dbReference type="InterPro" id="IPR003380">
    <property type="entry name" value="SKI/SNO/DAC"/>
</dbReference>
<dbReference type="Pfam" id="PF02437">
    <property type="entry name" value="Ski_Sno_DHD"/>
    <property type="match status" value="1"/>
</dbReference>
<dbReference type="GO" id="GO:0005634">
    <property type="term" value="C:nucleus"/>
    <property type="evidence" value="ECO:0007669"/>
    <property type="project" value="UniProtKB-SubCell"/>
</dbReference>
<name>A0A315WLL8_GAMAF</name>
<evidence type="ECO:0000256" key="3">
    <source>
        <dbReference type="ARBA" id="ARBA00038192"/>
    </source>
</evidence>
<evidence type="ECO:0000313" key="5">
    <source>
        <dbReference type="EMBL" id="PWA31329.1"/>
    </source>
</evidence>
<evidence type="ECO:0000256" key="2">
    <source>
        <dbReference type="ARBA" id="ARBA00023242"/>
    </source>
</evidence>
<comment type="subcellular location">
    <subcellularLocation>
        <location evidence="1">Nucleus</location>
    </subcellularLocation>
</comment>
<comment type="caution">
    <text evidence="5">The sequence shown here is derived from an EMBL/GenBank/DDBJ whole genome shotgun (WGS) entry which is preliminary data.</text>
</comment>
<dbReference type="CDD" id="cd21081">
    <property type="entry name" value="DHD_Dac"/>
    <property type="match status" value="1"/>
</dbReference>
<dbReference type="EMBL" id="NHOQ01000293">
    <property type="protein sequence ID" value="PWA31329.1"/>
    <property type="molecule type" value="Genomic_DNA"/>
</dbReference>
<dbReference type="InterPro" id="IPR052417">
    <property type="entry name" value="Dachshund_domain"/>
</dbReference>
<dbReference type="PANTHER" id="PTHR12577:SF14">
    <property type="entry name" value="DACHSHUND HOMOLOG 1"/>
    <property type="match status" value="1"/>
</dbReference>
<dbReference type="FunFam" id="3.10.260.20:FF:000001">
    <property type="entry name" value="Dachshund homolog 1"/>
    <property type="match status" value="1"/>
</dbReference>
<gene>
    <name evidence="5" type="ORF">CCH79_00002539</name>
</gene>
<dbReference type="Gene3D" id="3.10.260.20">
    <property type="entry name" value="Ski"/>
    <property type="match status" value="1"/>
</dbReference>
<comment type="similarity">
    <text evidence="3">Belongs to the DACH/dachshund family.</text>
</comment>
<dbReference type="GO" id="GO:0000981">
    <property type="term" value="F:DNA-binding transcription factor activity, RNA polymerase II-specific"/>
    <property type="evidence" value="ECO:0007669"/>
    <property type="project" value="TreeGrafter"/>
</dbReference>
<protein>
    <recommendedName>
        <fullName evidence="4">SKI/SNO/DAC domain-containing protein</fullName>
    </recommendedName>
</protein>
<proteinExistence type="inferred from homology"/>
<evidence type="ECO:0000256" key="1">
    <source>
        <dbReference type="ARBA" id="ARBA00004123"/>
    </source>
</evidence>
<dbReference type="GO" id="GO:0000978">
    <property type="term" value="F:RNA polymerase II cis-regulatory region sequence-specific DNA binding"/>
    <property type="evidence" value="ECO:0007669"/>
    <property type="project" value="TreeGrafter"/>
</dbReference>
<evidence type="ECO:0000259" key="4">
    <source>
        <dbReference type="Pfam" id="PF02437"/>
    </source>
</evidence>
<feature type="domain" description="SKI/SNO/DAC" evidence="4">
    <location>
        <begin position="115"/>
        <end position="223"/>
    </location>
</feature>
<keyword evidence="2" id="KW-0539">Nucleus</keyword>
<organism evidence="5 6">
    <name type="scientific">Gambusia affinis</name>
    <name type="common">Western mosquitofish</name>
    <name type="synonym">Heterandria affinis</name>
    <dbReference type="NCBI Taxonomy" id="33528"/>
    <lineage>
        <taxon>Eukaryota</taxon>
        <taxon>Metazoa</taxon>
        <taxon>Chordata</taxon>
        <taxon>Craniata</taxon>
        <taxon>Vertebrata</taxon>
        <taxon>Euteleostomi</taxon>
        <taxon>Actinopterygii</taxon>
        <taxon>Neopterygii</taxon>
        <taxon>Teleostei</taxon>
        <taxon>Neoteleostei</taxon>
        <taxon>Acanthomorphata</taxon>
        <taxon>Ovalentaria</taxon>
        <taxon>Atherinomorphae</taxon>
        <taxon>Cyprinodontiformes</taxon>
        <taxon>Poeciliidae</taxon>
        <taxon>Poeciliinae</taxon>
        <taxon>Gambusia</taxon>
    </lineage>
</organism>